<dbReference type="AlphaFoldDB" id="A0A2P2J5V8"/>
<evidence type="ECO:0000313" key="1">
    <source>
        <dbReference type="EMBL" id="MBW88872.1"/>
    </source>
</evidence>
<proteinExistence type="predicted"/>
<organism evidence="1">
    <name type="scientific">Rhizophora mucronata</name>
    <name type="common">Asiatic mangrove</name>
    <dbReference type="NCBI Taxonomy" id="61149"/>
    <lineage>
        <taxon>Eukaryota</taxon>
        <taxon>Viridiplantae</taxon>
        <taxon>Streptophyta</taxon>
        <taxon>Embryophyta</taxon>
        <taxon>Tracheophyta</taxon>
        <taxon>Spermatophyta</taxon>
        <taxon>Magnoliopsida</taxon>
        <taxon>eudicotyledons</taxon>
        <taxon>Gunneridae</taxon>
        <taxon>Pentapetalae</taxon>
        <taxon>rosids</taxon>
        <taxon>fabids</taxon>
        <taxon>Malpighiales</taxon>
        <taxon>Rhizophoraceae</taxon>
        <taxon>Rhizophora</taxon>
    </lineage>
</organism>
<accession>A0A2P2J5V8</accession>
<protein>
    <submittedName>
        <fullName evidence="1">Uncharacterized protein</fullName>
    </submittedName>
</protein>
<reference evidence="1" key="1">
    <citation type="submission" date="2018-02" db="EMBL/GenBank/DDBJ databases">
        <title>Rhizophora mucronata_Transcriptome.</title>
        <authorList>
            <person name="Meera S.P."/>
            <person name="Sreeshan A."/>
            <person name="Augustine A."/>
        </authorList>
    </citation>
    <scope>NUCLEOTIDE SEQUENCE</scope>
    <source>
        <tissue evidence="1">Leaf</tissue>
    </source>
</reference>
<sequence>MIVYKINSLSSPTPCLSIKVFKLF</sequence>
<name>A0A2P2J5V8_RHIMU</name>
<dbReference type="EMBL" id="GGEC01008389">
    <property type="protein sequence ID" value="MBW88872.1"/>
    <property type="molecule type" value="Transcribed_RNA"/>
</dbReference>